<reference evidence="5 6" key="1">
    <citation type="submission" date="2015-06" db="EMBL/GenBank/DDBJ databases">
        <title>Draft genome sequence of an Alphaproteobacteria species associated to the Mediterranean sponge Oscarella lobularis.</title>
        <authorList>
            <person name="Jourda C."/>
            <person name="Santini S."/>
            <person name="Claverie J.-M."/>
        </authorList>
    </citation>
    <scope>NUCLEOTIDE SEQUENCE [LARGE SCALE GENOMIC DNA]</scope>
    <source>
        <strain evidence="5">IGS</strain>
    </source>
</reference>
<protein>
    <submittedName>
        <fullName evidence="5">Salicylate hydroxylase</fullName>
        <ecNumber evidence="5">1.14.13.1</ecNumber>
    </submittedName>
</protein>
<dbReference type="SUPFAM" id="SSF51905">
    <property type="entry name" value="FAD/NAD(P)-binding domain"/>
    <property type="match status" value="1"/>
</dbReference>
<proteinExistence type="predicted"/>
<dbReference type="EC" id="1.14.13.1" evidence="5"/>
<dbReference type="Proteomes" id="UP000037178">
    <property type="component" value="Unassembled WGS sequence"/>
</dbReference>
<evidence type="ECO:0000313" key="5">
    <source>
        <dbReference type="EMBL" id="KMW58929.1"/>
    </source>
</evidence>
<keyword evidence="6" id="KW-1185">Reference proteome</keyword>
<keyword evidence="5" id="KW-0560">Oxidoreductase</keyword>
<gene>
    <name evidence="5" type="ORF">AIOL_003910</name>
</gene>
<name>A0A0J9EB69_9RHOB</name>
<organism evidence="5 6">
    <name type="scientific">Candidatus Rhodobacter oscarellae</name>
    <dbReference type="NCBI Taxonomy" id="1675527"/>
    <lineage>
        <taxon>Bacteria</taxon>
        <taxon>Pseudomonadati</taxon>
        <taxon>Pseudomonadota</taxon>
        <taxon>Alphaproteobacteria</taxon>
        <taxon>Rhodobacterales</taxon>
        <taxon>Rhodobacter group</taxon>
        <taxon>Rhodobacter</taxon>
    </lineage>
</organism>
<evidence type="ECO:0000259" key="4">
    <source>
        <dbReference type="Pfam" id="PF01494"/>
    </source>
</evidence>
<dbReference type="STRING" id="1675527.AIOL_003910"/>
<dbReference type="Gene3D" id="3.30.70.2450">
    <property type="match status" value="1"/>
</dbReference>
<dbReference type="AlphaFoldDB" id="A0A0J9EB69"/>
<feature type="domain" description="FAD-binding" evidence="4">
    <location>
        <begin position="41"/>
        <end position="371"/>
    </location>
</feature>
<evidence type="ECO:0000313" key="6">
    <source>
        <dbReference type="Proteomes" id="UP000037178"/>
    </source>
</evidence>
<dbReference type="PANTHER" id="PTHR43004:SF19">
    <property type="entry name" value="BINDING MONOOXYGENASE, PUTATIVE (JCVI)-RELATED"/>
    <property type="match status" value="1"/>
</dbReference>
<dbReference type="InterPro" id="IPR036188">
    <property type="entry name" value="FAD/NAD-bd_sf"/>
</dbReference>
<keyword evidence="3" id="KW-0274">FAD</keyword>
<sequence>MDGRADTHHADRLSGDVMPYDYKPFPYTAPPGLTAPEPRHKVVIVGAGPIGLALALELAQHGMRSVVLDDNDVVSIGSRAICWSKRSLEILDRLGIGETCAEKGVTWKIGRTYHGDRELFNFDLLPEEGHKMPAFVNLQQYYVEQFLAEAALASDLIELRFKNKVSNIAQNGECVTVSVDTPDGSYQVEAEYLVACDGARSPIRNMMGLDFDGELFEERFLIADIEMQAETPPERWFWFEPTFHPGQSALMHKQPDNIYRIDLQLGWDADPEAEKQPEVVIPRIEKVVGHGDFRLDWVSVYSFQCRRLERFVHNRVVFAGDSAHVVSPFGARGGNGGMQDVDALGWRLAGLMRGDAGLAILEDYNTERVHGADENIFHSAGATKFMSPADGPEREERDRILAQAATDPEARSRINSGRLSVPCVYPLQGAPDGANLPDATRPGSVALDAPQGDGWLLNRLGGGMKLLCIGCSVETDVDTVSADLNDFVARRYLGEAKQAVYLIRPDQVIAARWIDPKPAEIDAALASIWR</sequence>
<dbReference type="PRINTS" id="PR00420">
    <property type="entry name" value="RNGMNOXGNASE"/>
</dbReference>
<dbReference type="GO" id="GO:0018658">
    <property type="term" value="F:salicylate 1-monooxygenase activity"/>
    <property type="evidence" value="ECO:0007669"/>
    <property type="project" value="UniProtKB-EC"/>
</dbReference>
<comment type="cofactor">
    <cofactor evidence="1">
        <name>FAD</name>
        <dbReference type="ChEBI" id="CHEBI:57692"/>
    </cofactor>
</comment>
<dbReference type="NCBIfam" id="NF006002">
    <property type="entry name" value="PRK08132.1"/>
    <property type="match status" value="1"/>
</dbReference>
<evidence type="ECO:0000256" key="1">
    <source>
        <dbReference type="ARBA" id="ARBA00001974"/>
    </source>
</evidence>
<accession>A0A0J9EB69</accession>
<dbReference type="PATRIC" id="fig|1675527.3.peg.4098"/>
<comment type="caution">
    <text evidence="5">The sequence shown here is derived from an EMBL/GenBank/DDBJ whole genome shotgun (WGS) entry which is preliminary data.</text>
</comment>
<keyword evidence="2" id="KW-0285">Flavoprotein</keyword>
<dbReference type="InterPro" id="IPR050641">
    <property type="entry name" value="RIFMO-like"/>
</dbReference>
<dbReference type="PANTHER" id="PTHR43004">
    <property type="entry name" value="TRK SYSTEM POTASSIUM UPTAKE PROTEIN"/>
    <property type="match status" value="1"/>
</dbReference>
<dbReference type="EMBL" id="LFTY01000002">
    <property type="protein sequence ID" value="KMW58929.1"/>
    <property type="molecule type" value="Genomic_DNA"/>
</dbReference>
<dbReference type="Gene3D" id="3.50.50.60">
    <property type="entry name" value="FAD/NAD(P)-binding domain"/>
    <property type="match status" value="1"/>
</dbReference>
<dbReference type="InterPro" id="IPR002938">
    <property type="entry name" value="FAD-bd"/>
</dbReference>
<evidence type="ECO:0000256" key="2">
    <source>
        <dbReference type="ARBA" id="ARBA00022630"/>
    </source>
</evidence>
<dbReference type="GO" id="GO:0071949">
    <property type="term" value="F:FAD binding"/>
    <property type="evidence" value="ECO:0007669"/>
    <property type="project" value="InterPro"/>
</dbReference>
<evidence type="ECO:0000256" key="3">
    <source>
        <dbReference type="ARBA" id="ARBA00022827"/>
    </source>
</evidence>
<dbReference type="Pfam" id="PF01494">
    <property type="entry name" value="FAD_binding_3"/>
    <property type="match status" value="1"/>
</dbReference>